<gene>
    <name evidence="2" type="ORF">CCHL11_07989</name>
</gene>
<proteinExistence type="predicted"/>
<name>A0A1Q8RM38_9PEZI</name>
<dbReference type="OrthoDB" id="10263401at2759"/>
<dbReference type="AlphaFoldDB" id="A0A1Q8RM38"/>
<dbReference type="Pfam" id="PF13376">
    <property type="entry name" value="OmdA"/>
    <property type="match status" value="1"/>
</dbReference>
<dbReference type="EMBL" id="MPGH01000173">
    <property type="protein sequence ID" value="OLN85388.1"/>
    <property type="molecule type" value="Genomic_DNA"/>
</dbReference>
<organism evidence="2 3">
    <name type="scientific">Colletotrichum chlorophyti</name>
    <dbReference type="NCBI Taxonomy" id="708187"/>
    <lineage>
        <taxon>Eukaryota</taxon>
        <taxon>Fungi</taxon>
        <taxon>Dikarya</taxon>
        <taxon>Ascomycota</taxon>
        <taxon>Pezizomycotina</taxon>
        <taxon>Sordariomycetes</taxon>
        <taxon>Hypocreomycetidae</taxon>
        <taxon>Glomerellales</taxon>
        <taxon>Glomerellaceae</taxon>
        <taxon>Colletotrichum</taxon>
    </lineage>
</organism>
<evidence type="ECO:0000256" key="1">
    <source>
        <dbReference type="SAM" id="MobiDB-lite"/>
    </source>
</evidence>
<accession>A0A1Q8RM38</accession>
<keyword evidence="3" id="KW-1185">Reference proteome</keyword>
<reference evidence="2 3" key="1">
    <citation type="submission" date="2016-11" db="EMBL/GenBank/DDBJ databases">
        <title>Draft Genome Assembly of Colletotrichum chlorophyti a pathogen of herbaceous plants.</title>
        <authorList>
            <person name="Gan P."/>
            <person name="Narusaka M."/>
            <person name="Tsushima A."/>
            <person name="Narusaka Y."/>
            <person name="Takano Y."/>
            <person name="Shirasu K."/>
        </authorList>
    </citation>
    <scope>NUCLEOTIDE SEQUENCE [LARGE SCALE GENOMIC DNA]</scope>
    <source>
        <strain evidence="2 3">NTL11</strain>
    </source>
</reference>
<comment type="caution">
    <text evidence="2">The sequence shown here is derived from an EMBL/GenBank/DDBJ whole genome shotgun (WGS) entry which is preliminary data.</text>
</comment>
<sequence>MARRTRASLKSEALQQAAAAPDPSAPAASLSGTIPIILFETQSAWESWLESHHNEPAGLWLQIGKKNADTPTVSYDEALDVALCFGWIDGQRKSHSEQHFIQRFTPRRKNSLWSKRNVDKVAALVAAERMRAPGQAEVDAAKADGRWERAYSSASVMEIPLDFLSALEGNKEARTFFDALNKSQRYPFLWRIETTKRLETRKRKIAQFVELLAEHKTL</sequence>
<evidence type="ECO:0008006" key="4">
    <source>
        <dbReference type="Google" id="ProtNLM"/>
    </source>
</evidence>
<protein>
    <recommendedName>
        <fullName evidence="4">Bacteriocin-protection protein</fullName>
    </recommendedName>
</protein>
<dbReference type="Proteomes" id="UP000186583">
    <property type="component" value="Unassembled WGS sequence"/>
</dbReference>
<feature type="region of interest" description="Disordered" evidence="1">
    <location>
        <begin position="1"/>
        <end position="28"/>
    </location>
</feature>
<feature type="compositionally biased region" description="Low complexity" evidence="1">
    <location>
        <begin position="8"/>
        <end position="28"/>
    </location>
</feature>
<evidence type="ECO:0000313" key="3">
    <source>
        <dbReference type="Proteomes" id="UP000186583"/>
    </source>
</evidence>
<dbReference type="STRING" id="708187.A0A1Q8RM38"/>
<evidence type="ECO:0000313" key="2">
    <source>
        <dbReference type="EMBL" id="OLN85388.1"/>
    </source>
</evidence>